<evidence type="ECO:0000256" key="2">
    <source>
        <dbReference type="ARBA" id="ARBA00005336"/>
    </source>
</evidence>
<evidence type="ECO:0000256" key="5">
    <source>
        <dbReference type="ARBA" id="ARBA00023295"/>
    </source>
</evidence>
<gene>
    <name evidence="8" type="ORF">JNB71_17895</name>
</gene>
<dbReference type="EMBL" id="JAEUAO010000004">
    <property type="protein sequence ID" value="MBW9065179.1"/>
    <property type="molecule type" value="Genomic_DNA"/>
</dbReference>
<dbReference type="EC" id="3.2.1.52" evidence="3"/>
<keyword evidence="6" id="KW-0732">Signal</keyword>
<organism evidence="8 9">
    <name type="scientific">Rhizobium herbae</name>
    <dbReference type="NCBI Taxonomy" id="508661"/>
    <lineage>
        <taxon>Bacteria</taxon>
        <taxon>Pseudomonadati</taxon>
        <taxon>Pseudomonadota</taxon>
        <taxon>Alphaproteobacteria</taxon>
        <taxon>Hyphomicrobiales</taxon>
        <taxon>Rhizobiaceae</taxon>
        <taxon>Rhizobium/Agrobacterium group</taxon>
        <taxon>Rhizobium</taxon>
    </lineage>
</organism>
<dbReference type="Gene3D" id="3.20.20.300">
    <property type="entry name" value="Glycoside hydrolase, family 3, N-terminal domain"/>
    <property type="match status" value="1"/>
</dbReference>
<evidence type="ECO:0000256" key="6">
    <source>
        <dbReference type="SAM" id="SignalP"/>
    </source>
</evidence>
<accession>A0ABS7HE45</accession>
<protein>
    <recommendedName>
        <fullName evidence="3">beta-N-acetylhexosaminidase</fullName>
        <ecNumber evidence="3">3.2.1.52</ecNumber>
    </recommendedName>
</protein>
<keyword evidence="4 8" id="KW-0378">Hydrolase</keyword>
<dbReference type="GO" id="GO:0016787">
    <property type="term" value="F:hydrolase activity"/>
    <property type="evidence" value="ECO:0007669"/>
    <property type="project" value="UniProtKB-KW"/>
</dbReference>
<evidence type="ECO:0000313" key="8">
    <source>
        <dbReference type="EMBL" id="MBW9065179.1"/>
    </source>
</evidence>
<dbReference type="RefSeq" id="WP_220373166.1">
    <property type="nucleotide sequence ID" value="NZ_JAEUAO010000004.1"/>
</dbReference>
<name>A0ABS7HE45_9HYPH</name>
<evidence type="ECO:0000256" key="1">
    <source>
        <dbReference type="ARBA" id="ARBA00001231"/>
    </source>
</evidence>
<dbReference type="PANTHER" id="PTHR30480">
    <property type="entry name" value="BETA-HEXOSAMINIDASE-RELATED"/>
    <property type="match status" value="1"/>
</dbReference>
<dbReference type="InterPro" id="IPR036962">
    <property type="entry name" value="Glyco_hydro_3_N_sf"/>
</dbReference>
<feature type="domain" description="Glycoside hydrolase family 3 N-terminal" evidence="7">
    <location>
        <begin position="43"/>
        <end position="349"/>
    </location>
</feature>
<dbReference type="Pfam" id="PF00933">
    <property type="entry name" value="Glyco_hydro_3"/>
    <property type="match status" value="1"/>
</dbReference>
<evidence type="ECO:0000313" key="9">
    <source>
        <dbReference type="Proteomes" id="UP000757604"/>
    </source>
</evidence>
<keyword evidence="9" id="KW-1185">Reference proteome</keyword>
<comment type="caution">
    <text evidence="8">The sequence shown here is derived from an EMBL/GenBank/DDBJ whole genome shotgun (WGS) entry which is preliminary data.</text>
</comment>
<dbReference type="Proteomes" id="UP000757604">
    <property type="component" value="Unassembled WGS sequence"/>
</dbReference>
<dbReference type="InterPro" id="IPR050226">
    <property type="entry name" value="NagZ_Beta-hexosaminidase"/>
</dbReference>
<sequence>MLRAVAFIALLFLGSIGGSAPLAQETPAPAATPASETDLALMIGQMIMVGFEGASVDDPAFRHILEKARRGRITGVLYLQRNIAGRARVSAMNRALQRSAGRPLLIAIDQEGGAIQRASAKAGFPQVPSARSVAGRTTPRDAYETYGNLASHLRRWGFNLNLGPVADLDVNPDNPVIGRLGRSFSADPATVVQYCAAFVESHREQGVLTALKHFPGHGSSRRDSHDGWTDVTETSKPAEIEVFRTLISQGYADLVMSGHMYDAKFQTGSRRLPASLEPGVLRSLLRKRLGFRGAVISDDLQMAAVSGRFALKDAVVGAVLAGNDIIVFGNAKSVDPQIDAKVTAILEAAAAKDPAVRNAIVAAYGRVMKLKSRLPRA</sequence>
<dbReference type="SUPFAM" id="SSF51445">
    <property type="entry name" value="(Trans)glycosidases"/>
    <property type="match status" value="1"/>
</dbReference>
<evidence type="ECO:0000256" key="3">
    <source>
        <dbReference type="ARBA" id="ARBA00012663"/>
    </source>
</evidence>
<comment type="similarity">
    <text evidence="2">Belongs to the glycosyl hydrolase 3 family.</text>
</comment>
<dbReference type="InterPro" id="IPR017853">
    <property type="entry name" value="GH"/>
</dbReference>
<feature type="signal peptide" evidence="6">
    <location>
        <begin position="1"/>
        <end position="20"/>
    </location>
</feature>
<reference evidence="8 9" key="1">
    <citation type="journal article" date="2021" name="MBio">
        <title>Poor Competitiveness of Bradyrhizobium in Pigeon Pea Root Colonization in Indian Soils.</title>
        <authorList>
            <person name="Chalasani D."/>
            <person name="Basu A."/>
            <person name="Pullabhotla S.V.S.R.N."/>
            <person name="Jorrin B."/>
            <person name="Neal A.L."/>
            <person name="Poole P.S."/>
            <person name="Podile A.R."/>
            <person name="Tkacz A."/>
        </authorList>
    </citation>
    <scope>NUCLEOTIDE SEQUENCE [LARGE SCALE GENOMIC DNA]</scope>
    <source>
        <strain evidence="8 9">HU44</strain>
    </source>
</reference>
<comment type="catalytic activity">
    <reaction evidence="1">
        <text>Hydrolysis of terminal non-reducing N-acetyl-D-hexosamine residues in N-acetyl-beta-D-hexosaminides.</text>
        <dbReference type="EC" id="3.2.1.52"/>
    </reaction>
</comment>
<dbReference type="InterPro" id="IPR001764">
    <property type="entry name" value="Glyco_hydro_3_N"/>
</dbReference>
<proteinExistence type="inferred from homology"/>
<dbReference type="PANTHER" id="PTHR30480:SF13">
    <property type="entry name" value="BETA-HEXOSAMINIDASE"/>
    <property type="match status" value="1"/>
</dbReference>
<feature type="chain" id="PRO_5046465638" description="beta-N-acetylhexosaminidase" evidence="6">
    <location>
        <begin position="21"/>
        <end position="377"/>
    </location>
</feature>
<evidence type="ECO:0000256" key="4">
    <source>
        <dbReference type="ARBA" id="ARBA00022801"/>
    </source>
</evidence>
<evidence type="ECO:0000259" key="7">
    <source>
        <dbReference type="Pfam" id="PF00933"/>
    </source>
</evidence>
<keyword evidence="5" id="KW-0326">Glycosidase</keyword>